<evidence type="ECO:0000256" key="4">
    <source>
        <dbReference type="ARBA" id="ARBA00022519"/>
    </source>
</evidence>
<feature type="transmembrane region" description="Helical" evidence="9">
    <location>
        <begin position="257"/>
        <end position="278"/>
    </location>
</feature>
<keyword evidence="6 9" id="KW-1133">Transmembrane helix</keyword>
<evidence type="ECO:0000256" key="1">
    <source>
        <dbReference type="ARBA" id="ARBA00004429"/>
    </source>
</evidence>
<feature type="compositionally biased region" description="Basic and acidic residues" evidence="8">
    <location>
        <begin position="1"/>
        <end position="12"/>
    </location>
</feature>
<dbReference type="InterPro" id="IPR007272">
    <property type="entry name" value="Sulf_transp_TsuA/YedE"/>
</dbReference>
<keyword evidence="3" id="KW-1003">Cell membrane</keyword>
<feature type="transmembrane region" description="Helical" evidence="9">
    <location>
        <begin position="318"/>
        <end position="338"/>
    </location>
</feature>
<feature type="transmembrane region" description="Helical" evidence="9">
    <location>
        <begin position="350"/>
        <end position="371"/>
    </location>
</feature>
<dbReference type="PANTHER" id="PTHR30574:SF1">
    <property type="entry name" value="SULPHUR TRANSPORT DOMAIN-CONTAINING PROTEIN"/>
    <property type="match status" value="1"/>
</dbReference>
<dbReference type="AlphaFoldDB" id="A0A817PPY0"/>
<evidence type="ECO:0000313" key="12">
    <source>
        <dbReference type="Proteomes" id="UP000663825"/>
    </source>
</evidence>
<accession>A0A817PPY0</accession>
<name>A0A817PPY0_9BILA</name>
<evidence type="ECO:0000256" key="7">
    <source>
        <dbReference type="ARBA" id="ARBA00023136"/>
    </source>
</evidence>
<evidence type="ECO:0000313" key="10">
    <source>
        <dbReference type="EMBL" id="CAF3174379.1"/>
    </source>
</evidence>
<keyword evidence="13" id="KW-1185">Reference proteome</keyword>
<keyword evidence="4" id="KW-0997">Cell inner membrane</keyword>
<evidence type="ECO:0000256" key="5">
    <source>
        <dbReference type="ARBA" id="ARBA00022692"/>
    </source>
</evidence>
<proteinExistence type="predicted"/>
<comment type="caution">
    <text evidence="10">The sequence shown here is derived from an EMBL/GenBank/DDBJ whole genome shotgun (WGS) entry which is preliminary data.</text>
</comment>
<dbReference type="Pfam" id="PF04143">
    <property type="entry name" value="Sulf_transp"/>
    <property type="match status" value="1"/>
</dbReference>
<feature type="transmembrane region" description="Helical" evidence="9">
    <location>
        <begin position="383"/>
        <end position="407"/>
    </location>
</feature>
<keyword evidence="7 9" id="KW-0472">Membrane</keyword>
<evidence type="ECO:0000313" key="11">
    <source>
        <dbReference type="EMBL" id="CAF4408143.1"/>
    </source>
</evidence>
<evidence type="ECO:0000256" key="2">
    <source>
        <dbReference type="ARBA" id="ARBA00022448"/>
    </source>
</evidence>
<sequence length="417" mass="44649">MMTIQLEEKNPDNKNNNTNDISKTDLIPVTKGVHHDIKSILTDIRTILYAIIFGILFGFFINKGTVFVAPTIRKQMLFQRFAMLKMFLAAVGVSMLSVTLLVLCRRNLYEKILNGYIEHNSRRGVLHYLFGGTLIGLGMVVCGSCPGTVFVQVGSGIVYSLFTCLGGLLGTYFYYVFVHERISQEKFPASSLVLRRLCDVLPIPSTGCHAIFGLIFVGIAIGLEFAVPWKSDLNPGLLSKGTVNPDDATGHFLGLAAWPPSACGAGVGLLQLFSMYFLEKSLGVSSAFTVFAAQACRIKIIGQAMPSLNSFTYGLKNYVALLFALGAIGGSAISAGLSKTIPLGPENGTNILNSILGGFILLLGARCAGGCTSGQGISGTTHLLIGSFITTASIFGGGIIFAFSYSLSNSEWLFQNL</sequence>
<dbReference type="OrthoDB" id="10254418at2759"/>
<dbReference type="GO" id="GO:0005886">
    <property type="term" value="C:plasma membrane"/>
    <property type="evidence" value="ECO:0007669"/>
    <property type="project" value="UniProtKB-SubCell"/>
</dbReference>
<evidence type="ECO:0000256" key="9">
    <source>
        <dbReference type="SAM" id="Phobius"/>
    </source>
</evidence>
<feature type="transmembrane region" description="Helical" evidence="9">
    <location>
        <begin position="47"/>
        <end position="69"/>
    </location>
</feature>
<keyword evidence="5 9" id="KW-0812">Transmembrane</keyword>
<feature type="region of interest" description="Disordered" evidence="8">
    <location>
        <begin position="1"/>
        <end position="20"/>
    </location>
</feature>
<feature type="transmembrane region" description="Helical" evidence="9">
    <location>
        <begin position="197"/>
        <end position="223"/>
    </location>
</feature>
<evidence type="ECO:0000256" key="6">
    <source>
        <dbReference type="ARBA" id="ARBA00022989"/>
    </source>
</evidence>
<gene>
    <name evidence="10" type="ORF">TIS948_LOCUS10987</name>
    <name evidence="11" type="ORF">UJA718_LOCUS19611</name>
</gene>
<comment type="subcellular location">
    <subcellularLocation>
        <location evidence="1">Cell inner membrane</location>
        <topology evidence="1">Multi-pass membrane protein</topology>
    </subcellularLocation>
</comment>
<feature type="transmembrane region" description="Helical" evidence="9">
    <location>
        <begin position="157"/>
        <end position="177"/>
    </location>
</feature>
<dbReference type="Proteomes" id="UP000663825">
    <property type="component" value="Unassembled WGS sequence"/>
</dbReference>
<dbReference type="Proteomes" id="UP000663873">
    <property type="component" value="Unassembled WGS sequence"/>
</dbReference>
<feature type="transmembrane region" description="Helical" evidence="9">
    <location>
        <begin position="81"/>
        <end position="104"/>
    </location>
</feature>
<organism evidence="10 12">
    <name type="scientific">Rotaria socialis</name>
    <dbReference type="NCBI Taxonomy" id="392032"/>
    <lineage>
        <taxon>Eukaryota</taxon>
        <taxon>Metazoa</taxon>
        <taxon>Spiralia</taxon>
        <taxon>Gnathifera</taxon>
        <taxon>Rotifera</taxon>
        <taxon>Eurotatoria</taxon>
        <taxon>Bdelloidea</taxon>
        <taxon>Philodinida</taxon>
        <taxon>Philodinidae</taxon>
        <taxon>Rotaria</taxon>
    </lineage>
</organism>
<feature type="transmembrane region" description="Helical" evidence="9">
    <location>
        <begin position="125"/>
        <end position="151"/>
    </location>
</feature>
<dbReference type="PANTHER" id="PTHR30574">
    <property type="entry name" value="INNER MEMBRANE PROTEIN YEDE"/>
    <property type="match status" value="1"/>
</dbReference>
<reference evidence="10" key="1">
    <citation type="submission" date="2021-02" db="EMBL/GenBank/DDBJ databases">
        <authorList>
            <person name="Nowell W R."/>
        </authorList>
    </citation>
    <scope>NUCLEOTIDE SEQUENCE</scope>
</reference>
<dbReference type="EMBL" id="CAJNXB010001539">
    <property type="protein sequence ID" value="CAF3174379.1"/>
    <property type="molecule type" value="Genomic_DNA"/>
</dbReference>
<evidence type="ECO:0000256" key="3">
    <source>
        <dbReference type="ARBA" id="ARBA00022475"/>
    </source>
</evidence>
<keyword evidence="2" id="KW-0813">Transport</keyword>
<evidence type="ECO:0000313" key="13">
    <source>
        <dbReference type="Proteomes" id="UP000663873"/>
    </source>
</evidence>
<evidence type="ECO:0000256" key="8">
    <source>
        <dbReference type="SAM" id="MobiDB-lite"/>
    </source>
</evidence>
<protein>
    <recommendedName>
        <fullName evidence="14">Sulphur transport domain-containing protein</fullName>
    </recommendedName>
</protein>
<evidence type="ECO:0008006" key="14">
    <source>
        <dbReference type="Google" id="ProtNLM"/>
    </source>
</evidence>
<dbReference type="EMBL" id="CAJOBP010003510">
    <property type="protein sequence ID" value="CAF4408143.1"/>
    <property type="molecule type" value="Genomic_DNA"/>
</dbReference>